<dbReference type="Proteomes" id="UP000559809">
    <property type="component" value="Unassembled WGS sequence"/>
</dbReference>
<dbReference type="AlphaFoldDB" id="A0A853G438"/>
<organism evidence="1 2">
    <name type="scientific">Parapusillimonas granuli</name>
    <dbReference type="NCBI Taxonomy" id="380911"/>
    <lineage>
        <taxon>Bacteria</taxon>
        <taxon>Pseudomonadati</taxon>
        <taxon>Pseudomonadota</taxon>
        <taxon>Betaproteobacteria</taxon>
        <taxon>Burkholderiales</taxon>
        <taxon>Alcaligenaceae</taxon>
        <taxon>Parapusillimonas</taxon>
    </lineage>
</organism>
<evidence type="ECO:0000313" key="2">
    <source>
        <dbReference type="Proteomes" id="UP000559809"/>
    </source>
</evidence>
<reference evidence="1 2" key="1">
    <citation type="submission" date="2020-07" db="EMBL/GenBank/DDBJ databases">
        <title>Taxonomic revisions and descriptions of new bacterial species based on genomic comparisons in the high-G+C-content subgroup of the family Alcaligenaceae.</title>
        <authorList>
            <person name="Szabo A."/>
            <person name="Felfoldi T."/>
        </authorList>
    </citation>
    <scope>NUCLEOTIDE SEQUENCE [LARGE SCALE GENOMIC DNA]</scope>
    <source>
        <strain evidence="1 2">LMG 24012</strain>
    </source>
</reference>
<dbReference type="InterPro" id="IPR012337">
    <property type="entry name" value="RNaseH-like_sf"/>
</dbReference>
<evidence type="ECO:0000313" key="1">
    <source>
        <dbReference type="EMBL" id="NYT49306.1"/>
    </source>
</evidence>
<dbReference type="SUPFAM" id="SSF53098">
    <property type="entry name" value="Ribonuclease H-like"/>
    <property type="match status" value="1"/>
</dbReference>
<comment type="caution">
    <text evidence="1">The sequence shown here is derived from an EMBL/GenBank/DDBJ whole genome shotgun (WGS) entry which is preliminary data.</text>
</comment>
<protein>
    <recommendedName>
        <fullName evidence="3">Transposase</fullName>
    </recommendedName>
</protein>
<dbReference type="EMBL" id="JACCEM010000004">
    <property type="protein sequence ID" value="NYT49306.1"/>
    <property type="molecule type" value="Genomic_DNA"/>
</dbReference>
<sequence length="42" mass="4743">MHTDRGSQYASLAHRTLVRDYGMVASMSRRANAWDNGDGKLF</sequence>
<proteinExistence type="predicted"/>
<evidence type="ECO:0008006" key="3">
    <source>
        <dbReference type="Google" id="ProtNLM"/>
    </source>
</evidence>
<gene>
    <name evidence="1" type="ORF">H0A72_08285</name>
</gene>
<accession>A0A853G438</accession>
<keyword evidence="2" id="KW-1185">Reference proteome</keyword>
<name>A0A853G438_9BURK</name>